<protein>
    <recommendedName>
        <fullName evidence="2">DUF7882 domain-containing protein</fullName>
    </recommendedName>
</protein>
<feature type="domain" description="DUF7882" evidence="2">
    <location>
        <begin position="1"/>
        <end position="95"/>
    </location>
</feature>
<accession>A0A9W6H6J5</accession>
<dbReference type="EMBL" id="BSEN01000001">
    <property type="protein sequence ID" value="GLJ74886.1"/>
    <property type="molecule type" value="Genomic_DNA"/>
</dbReference>
<organism evidence="3 4">
    <name type="scientific">Leifsonia poae</name>
    <dbReference type="NCBI Taxonomy" id="110933"/>
    <lineage>
        <taxon>Bacteria</taxon>
        <taxon>Bacillati</taxon>
        <taxon>Actinomycetota</taxon>
        <taxon>Actinomycetes</taxon>
        <taxon>Micrococcales</taxon>
        <taxon>Microbacteriaceae</taxon>
        <taxon>Leifsonia</taxon>
    </lineage>
</organism>
<gene>
    <name evidence="3" type="ORF">GCM10017584_04590</name>
</gene>
<feature type="region of interest" description="Disordered" evidence="1">
    <location>
        <begin position="97"/>
        <end position="116"/>
    </location>
</feature>
<dbReference type="Proteomes" id="UP001142372">
    <property type="component" value="Unassembled WGS sequence"/>
</dbReference>
<keyword evidence="4" id="KW-1185">Reference proteome</keyword>
<evidence type="ECO:0000256" key="1">
    <source>
        <dbReference type="SAM" id="MobiDB-lite"/>
    </source>
</evidence>
<sequence>MGTLTYDGATIEFPDRLLAHLQIVIVTKLRRREGFAMTWQHPEDLDDGRSAIWLDASIPLHFTFDGPRPAAMSREWLSKLTDTANANTGLLVLDEGPEREEALEGAPRVKRVSEYT</sequence>
<proteinExistence type="predicted"/>
<evidence type="ECO:0000259" key="2">
    <source>
        <dbReference type="Pfam" id="PF25355"/>
    </source>
</evidence>
<dbReference type="InterPro" id="IPR057204">
    <property type="entry name" value="DUF7882"/>
</dbReference>
<reference evidence="3" key="2">
    <citation type="submission" date="2023-01" db="EMBL/GenBank/DDBJ databases">
        <authorList>
            <person name="Sun Q."/>
            <person name="Evtushenko L."/>
        </authorList>
    </citation>
    <scope>NUCLEOTIDE SEQUENCE</scope>
    <source>
        <strain evidence="3">VKM Ac-1401</strain>
    </source>
</reference>
<name>A0A9W6H6J5_9MICO</name>
<dbReference type="RefSeq" id="WP_271175566.1">
    <property type="nucleotide sequence ID" value="NZ_BAAAJO010000001.1"/>
</dbReference>
<dbReference type="Pfam" id="PF25355">
    <property type="entry name" value="DUF7882"/>
    <property type="match status" value="1"/>
</dbReference>
<reference evidence="3" key="1">
    <citation type="journal article" date="2014" name="Int. J. Syst. Evol. Microbiol.">
        <title>Complete genome sequence of Corynebacterium casei LMG S-19264T (=DSM 44701T), isolated from a smear-ripened cheese.</title>
        <authorList>
            <consortium name="US DOE Joint Genome Institute (JGI-PGF)"/>
            <person name="Walter F."/>
            <person name="Albersmeier A."/>
            <person name="Kalinowski J."/>
            <person name="Ruckert C."/>
        </authorList>
    </citation>
    <scope>NUCLEOTIDE SEQUENCE</scope>
    <source>
        <strain evidence="3">VKM Ac-1401</strain>
    </source>
</reference>
<evidence type="ECO:0000313" key="4">
    <source>
        <dbReference type="Proteomes" id="UP001142372"/>
    </source>
</evidence>
<comment type="caution">
    <text evidence="3">The sequence shown here is derived from an EMBL/GenBank/DDBJ whole genome shotgun (WGS) entry which is preliminary data.</text>
</comment>
<evidence type="ECO:0000313" key="3">
    <source>
        <dbReference type="EMBL" id="GLJ74886.1"/>
    </source>
</evidence>
<dbReference type="AlphaFoldDB" id="A0A9W6H6J5"/>